<name>A0ABP7P7V5_9ACTN</name>
<sequence>MRRVLLAAGMAGMLAVTACGSSGEPAPTVTVTATPSSSSAPPQDTAKDSGDGASSTPTSSAPPADDAAADTDGKKGVMPEVICLDLQAAQNKIQDNGVFFSRSEDATGKARQQVWDRNWIVVAQRPAAGEPIGEGDAVLSVVKKGEPNDCPGQ</sequence>
<feature type="signal peptide" evidence="2">
    <location>
        <begin position="1"/>
        <end position="18"/>
    </location>
</feature>
<evidence type="ECO:0000256" key="1">
    <source>
        <dbReference type="SAM" id="MobiDB-lite"/>
    </source>
</evidence>
<accession>A0ABP7P7V5</accession>
<protein>
    <recommendedName>
        <fullName evidence="5">PASTA domain-containing protein</fullName>
    </recommendedName>
</protein>
<organism evidence="3 4">
    <name type="scientific">Gordonia caeni</name>
    <dbReference type="NCBI Taxonomy" id="1007097"/>
    <lineage>
        <taxon>Bacteria</taxon>
        <taxon>Bacillati</taxon>
        <taxon>Actinomycetota</taxon>
        <taxon>Actinomycetes</taxon>
        <taxon>Mycobacteriales</taxon>
        <taxon>Gordoniaceae</taxon>
        <taxon>Gordonia</taxon>
    </lineage>
</organism>
<evidence type="ECO:0000256" key="2">
    <source>
        <dbReference type="SAM" id="SignalP"/>
    </source>
</evidence>
<feature type="region of interest" description="Disordered" evidence="1">
    <location>
        <begin position="19"/>
        <end position="73"/>
    </location>
</feature>
<comment type="caution">
    <text evidence="3">The sequence shown here is derived from an EMBL/GenBank/DDBJ whole genome shotgun (WGS) entry which is preliminary data.</text>
</comment>
<feature type="compositionally biased region" description="Low complexity" evidence="1">
    <location>
        <begin position="25"/>
        <end position="42"/>
    </location>
</feature>
<dbReference type="EMBL" id="BAAAZW010000006">
    <property type="protein sequence ID" value="GAA3961184.1"/>
    <property type="molecule type" value="Genomic_DNA"/>
</dbReference>
<evidence type="ECO:0000313" key="4">
    <source>
        <dbReference type="Proteomes" id="UP001418444"/>
    </source>
</evidence>
<feature type="chain" id="PRO_5046060694" description="PASTA domain-containing protein" evidence="2">
    <location>
        <begin position="19"/>
        <end position="153"/>
    </location>
</feature>
<dbReference type="RefSeq" id="WP_344783535.1">
    <property type="nucleotide sequence ID" value="NZ_BAAAZW010000006.1"/>
</dbReference>
<dbReference type="Proteomes" id="UP001418444">
    <property type="component" value="Unassembled WGS sequence"/>
</dbReference>
<gene>
    <name evidence="3" type="ORF">GCM10022231_21510</name>
</gene>
<evidence type="ECO:0000313" key="3">
    <source>
        <dbReference type="EMBL" id="GAA3961184.1"/>
    </source>
</evidence>
<keyword evidence="2" id="KW-0732">Signal</keyword>
<dbReference type="PROSITE" id="PS51257">
    <property type="entry name" value="PROKAR_LIPOPROTEIN"/>
    <property type="match status" value="1"/>
</dbReference>
<keyword evidence="4" id="KW-1185">Reference proteome</keyword>
<dbReference type="Gene3D" id="3.30.10.20">
    <property type="match status" value="1"/>
</dbReference>
<evidence type="ECO:0008006" key="5">
    <source>
        <dbReference type="Google" id="ProtNLM"/>
    </source>
</evidence>
<proteinExistence type="predicted"/>
<feature type="compositionally biased region" description="Low complexity" evidence="1">
    <location>
        <begin position="51"/>
        <end position="66"/>
    </location>
</feature>
<reference evidence="4" key="1">
    <citation type="journal article" date="2019" name="Int. J. Syst. Evol. Microbiol.">
        <title>The Global Catalogue of Microorganisms (GCM) 10K type strain sequencing project: providing services to taxonomists for standard genome sequencing and annotation.</title>
        <authorList>
            <consortium name="The Broad Institute Genomics Platform"/>
            <consortium name="The Broad Institute Genome Sequencing Center for Infectious Disease"/>
            <person name="Wu L."/>
            <person name="Ma J."/>
        </authorList>
    </citation>
    <scope>NUCLEOTIDE SEQUENCE [LARGE SCALE GENOMIC DNA]</scope>
    <source>
        <strain evidence="4">JCM 16923</strain>
    </source>
</reference>